<dbReference type="Pfam" id="PF06764">
    <property type="entry name" value="DUF1223"/>
    <property type="match status" value="1"/>
</dbReference>
<dbReference type="PATRIC" id="fig|1280947.3.peg.1133"/>
<name>A0A062UJU2_9PROT</name>
<dbReference type="PANTHER" id="PTHR36057">
    <property type="match status" value="1"/>
</dbReference>
<dbReference type="AlphaFoldDB" id="A0A062UJU2"/>
<dbReference type="Proteomes" id="UP000027190">
    <property type="component" value="Unassembled WGS sequence"/>
</dbReference>
<evidence type="ECO:0000313" key="2">
    <source>
        <dbReference type="EMBL" id="KCZ59549.1"/>
    </source>
</evidence>
<dbReference type="EMBL" id="AWFG01000014">
    <property type="protein sequence ID" value="KCZ59549.1"/>
    <property type="molecule type" value="Genomic_DNA"/>
</dbReference>
<dbReference type="RefSeq" id="WP_051614914.1">
    <property type="nucleotide sequence ID" value="NZ_AWFG01000014.1"/>
</dbReference>
<evidence type="ECO:0000313" key="3">
    <source>
        <dbReference type="Proteomes" id="UP000027190"/>
    </source>
</evidence>
<accession>A0A062UJU2</accession>
<dbReference type="SUPFAM" id="SSF52833">
    <property type="entry name" value="Thioredoxin-like"/>
    <property type="match status" value="1"/>
</dbReference>
<dbReference type="STRING" id="1280947.HY30_14030"/>
<reference evidence="2 3" key="1">
    <citation type="journal article" date="2014" name="Antonie Van Leeuwenhoek">
        <title>Hyphomonas beringensis sp. nov. and Hyphomonas chukchiensis sp. nov., isolated from surface seawater of the Bering Sea and Chukchi Sea.</title>
        <authorList>
            <person name="Li C."/>
            <person name="Lai Q."/>
            <person name="Li G."/>
            <person name="Dong C."/>
            <person name="Wang J."/>
            <person name="Liao Y."/>
            <person name="Shao Z."/>
        </authorList>
    </citation>
    <scope>NUCLEOTIDE SEQUENCE [LARGE SCALE GENOMIC DNA]</scope>
    <source>
        <strain evidence="2 3">BH-BN04-4</strain>
    </source>
</reference>
<feature type="chain" id="PRO_5001614637" description="DUF1223 domain-containing protein" evidence="1">
    <location>
        <begin position="22"/>
        <end position="225"/>
    </location>
</feature>
<dbReference type="PANTHER" id="PTHR36057:SF1">
    <property type="entry name" value="LIPOPROTEIN LIPID ATTACHMENT SITE-LIKE PROTEIN, PUTATIVE (DUF1223)-RELATED"/>
    <property type="match status" value="1"/>
</dbReference>
<keyword evidence="3" id="KW-1185">Reference proteome</keyword>
<dbReference type="OrthoDB" id="9808254at2"/>
<dbReference type="InterPro" id="IPR036249">
    <property type="entry name" value="Thioredoxin-like_sf"/>
</dbReference>
<feature type="signal peptide" evidence="1">
    <location>
        <begin position="1"/>
        <end position="21"/>
    </location>
</feature>
<protein>
    <recommendedName>
        <fullName evidence="4">DUF1223 domain-containing protein</fullName>
    </recommendedName>
</protein>
<sequence>MKHARILVLAISLFVALPAAARQPMSVADTSPVLVELFASHNCRACPKAHRTLAEVDSQRDDVLILTWSVDYWDYLGEKDPMAMAESKDRQRAYVDRFRLRGPYTPQTVYNGVEQCPGNKLPQVESALERTNRVAPSPAHLTRKGGKIELTGNVKELTDIFVIDYLDGDANPTDMVHPVTHVTSIGPWLGGRVEIDPSVCKSTCALVVQEAGFGRVLAAMDLPAR</sequence>
<dbReference type="eggNOG" id="COG5429">
    <property type="taxonomic scope" value="Bacteria"/>
</dbReference>
<organism evidence="2 3">
    <name type="scientific">Hyphomonas chukchiensis</name>
    <dbReference type="NCBI Taxonomy" id="1280947"/>
    <lineage>
        <taxon>Bacteria</taxon>
        <taxon>Pseudomonadati</taxon>
        <taxon>Pseudomonadota</taxon>
        <taxon>Alphaproteobacteria</taxon>
        <taxon>Hyphomonadales</taxon>
        <taxon>Hyphomonadaceae</taxon>
        <taxon>Hyphomonas</taxon>
    </lineage>
</organism>
<evidence type="ECO:0008006" key="4">
    <source>
        <dbReference type="Google" id="ProtNLM"/>
    </source>
</evidence>
<keyword evidence="1" id="KW-0732">Signal</keyword>
<proteinExistence type="predicted"/>
<gene>
    <name evidence="2" type="ORF">HY30_14030</name>
</gene>
<evidence type="ECO:0000256" key="1">
    <source>
        <dbReference type="SAM" id="SignalP"/>
    </source>
</evidence>
<comment type="caution">
    <text evidence="2">The sequence shown here is derived from an EMBL/GenBank/DDBJ whole genome shotgun (WGS) entry which is preliminary data.</text>
</comment>
<dbReference type="InterPro" id="IPR010634">
    <property type="entry name" value="DUF1223"/>
</dbReference>